<name>A0A0A0EK82_9GAMM</name>
<dbReference type="AlphaFoldDB" id="A0A0A0EK82"/>
<dbReference type="PANTHER" id="PTHR13696:SF96">
    <property type="entry name" value="COBQ_COBB_MIND_PARA NUCLEOTIDE BINDING DOMAIN-CONTAINING PROTEIN"/>
    <property type="match status" value="1"/>
</dbReference>
<keyword evidence="3" id="KW-1185">Reference proteome</keyword>
<accession>A0A0A0EK82</accession>
<dbReference type="Proteomes" id="UP000030017">
    <property type="component" value="Unassembled WGS sequence"/>
</dbReference>
<dbReference type="STRING" id="1122185.N792_11500"/>
<dbReference type="CDD" id="cd02042">
    <property type="entry name" value="ParAB_family"/>
    <property type="match status" value="1"/>
</dbReference>
<proteinExistence type="predicted"/>
<dbReference type="InterPro" id="IPR027417">
    <property type="entry name" value="P-loop_NTPase"/>
</dbReference>
<dbReference type="InterPro" id="IPR002586">
    <property type="entry name" value="CobQ/CobB/MinD/ParA_Nub-bd_dom"/>
</dbReference>
<evidence type="ECO:0000259" key="1">
    <source>
        <dbReference type="Pfam" id="PF01656"/>
    </source>
</evidence>
<dbReference type="Gene3D" id="3.40.50.300">
    <property type="entry name" value="P-loop containing nucleotide triphosphate hydrolases"/>
    <property type="match status" value="1"/>
</dbReference>
<evidence type="ECO:0000313" key="3">
    <source>
        <dbReference type="Proteomes" id="UP000030017"/>
    </source>
</evidence>
<evidence type="ECO:0000313" key="2">
    <source>
        <dbReference type="EMBL" id="KGM51356.1"/>
    </source>
</evidence>
<dbReference type="InterPro" id="IPR050678">
    <property type="entry name" value="DNA_Partitioning_ATPase"/>
</dbReference>
<dbReference type="PANTHER" id="PTHR13696">
    <property type="entry name" value="P-LOOP CONTAINING NUCLEOSIDE TRIPHOSPHATE HYDROLASE"/>
    <property type="match status" value="1"/>
</dbReference>
<dbReference type="eggNOG" id="COG1192">
    <property type="taxonomic scope" value="Bacteria"/>
</dbReference>
<sequence>MKTVLVASSKGGVGKTTIATHLAAHAALAGMNTVLVDADPQASATRWAQRRSVLESAVLPVDGSHRGKWRKQVPEDTGQTVIDAPAGAMARELAAFLDIADAVVVPVQPSTFDIEASVPFLDSLALHPRVRRGELRVGLVANRLRPWTSISRQTVELLQRWPYPLVGQLRDSQAYVLLSGLGKSLFDYHSAHVREHQADWQPLLKWLRK</sequence>
<reference evidence="2 3" key="1">
    <citation type="submission" date="2013-08" db="EMBL/GenBank/DDBJ databases">
        <title>Genome sequencing of Lysobacter.</title>
        <authorList>
            <person name="Zhang S."/>
            <person name="Wang G."/>
        </authorList>
    </citation>
    <scope>NUCLEOTIDE SEQUENCE [LARGE SCALE GENOMIC DNA]</scope>
    <source>
        <strain evidence="2 3">Ko07</strain>
    </source>
</reference>
<dbReference type="OrthoDB" id="69313at2"/>
<dbReference type="Pfam" id="PF01656">
    <property type="entry name" value="CbiA"/>
    <property type="match status" value="1"/>
</dbReference>
<organism evidence="2 3">
    <name type="scientific">Lysobacter concretionis Ko07 = DSM 16239</name>
    <dbReference type="NCBI Taxonomy" id="1122185"/>
    <lineage>
        <taxon>Bacteria</taxon>
        <taxon>Pseudomonadati</taxon>
        <taxon>Pseudomonadota</taxon>
        <taxon>Gammaproteobacteria</taxon>
        <taxon>Lysobacterales</taxon>
        <taxon>Lysobacteraceae</taxon>
        <taxon>Novilysobacter</taxon>
    </lineage>
</organism>
<dbReference type="RefSeq" id="WP_036194610.1">
    <property type="nucleotide sequence ID" value="NZ_AVPS01000007.1"/>
</dbReference>
<feature type="domain" description="CobQ/CobB/MinD/ParA nucleotide binding" evidence="1">
    <location>
        <begin position="5"/>
        <end position="175"/>
    </location>
</feature>
<dbReference type="SUPFAM" id="SSF52540">
    <property type="entry name" value="P-loop containing nucleoside triphosphate hydrolases"/>
    <property type="match status" value="1"/>
</dbReference>
<dbReference type="EMBL" id="AVPS01000007">
    <property type="protein sequence ID" value="KGM51356.1"/>
    <property type="molecule type" value="Genomic_DNA"/>
</dbReference>
<protein>
    <submittedName>
        <fullName evidence="2">CMP-binding protein</fullName>
    </submittedName>
</protein>
<comment type="caution">
    <text evidence="2">The sequence shown here is derived from an EMBL/GenBank/DDBJ whole genome shotgun (WGS) entry which is preliminary data.</text>
</comment>
<gene>
    <name evidence="2" type="ORF">N792_11500</name>
</gene>